<feature type="transmembrane region" description="Helical" evidence="1">
    <location>
        <begin position="58"/>
        <end position="76"/>
    </location>
</feature>
<evidence type="ECO:0000256" key="1">
    <source>
        <dbReference type="SAM" id="Phobius"/>
    </source>
</evidence>
<dbReference type="EMBL" id="LJKE01000026">
    <property type="protein sequence ID" value="KZD70416.1"/>
    <property type="molecule type" value="Genomic_DNA"/>
</dbReference>
<gene>
    <name evidence="3" type="ORF">B4088_1154</name>
</gene>
<comment type="caution">
    <text evidence="3">The sequence shown here is derived from an EMBL/GenBank/DDBJ whole genome shotgun (WGS) entry which is preliminary data.</text>
</comment>
<dbReference type="AlphaFoldDB" id="A0A161T8Z1"/>
<dbReference type="PATRIC" id="fig|1396.535.peg.2700"/>
<evidence type="ECO:0000259" key="2">
    <source>
        <dbReference type="Pfam" id="PF06713"/>
    </source>
</evidence>
<accession>A0A161T8Z1</accession>
<proteinExistence type="predicted"/>
<dbReference type="Proteomes" id="UP000076482">
    <property type="component" value="Unassembled WGS sequence"/>
</dbReference>
<dbReference type="InterPro" id="IPR009589">
    <property type="entry name" value="PH_YyaB-like"/>
</dbReference>
<keyword evidence="1" id="KW-0812">Transmembrane</keyword>
<reference evidence="3 4" key="1">
    <citation type="submission" date="2015-09" db="EMBL/GenBank/DDBJ databases">
        <title>Bacillus cereus food isolates.</title>
        <authorList>
            <person name="Boekhorst J."/>
        </authorList>
    </citation>
    <scope>NUCLEOTIDE SEQUENCE [LARGE SCALE GENOMIC DNA]</scope>
    <source>
        <strain evidence="3 4">B4088</strain>
    </source>
</reference>
<evidence type="ECO:0000313" key="3">
    <source>
        <dbReference type="EMBL" id="KZD70416.1"/>
    </source>
</evidence>
<keyword evidence="3" id="KW-0449">Lipoprotein</keyword>
<dbReference type="GO" id="GO:0030153">
    <property type="term" value="P:bacteriocin immunity"/>
    <property type="evidence" value="ECO:0007669"/>
    <property type="project" value="InterPro"/>
</dbReference>
<keyword evidence="1" id="KW-0472">Membrane</keyword>
<keyword evidence="1" id="KW-1133">Transmembrane helix</keyword>
<sequence length="157" mass="18276">MLEEKREVVILLFLFYRNTGVEGGSLMEFPSKKDVWLYPIFFVVIGACFAPLFAGREYFLLFFTIPLAILFIWSWFSTRYIVGEETITIKSGFVKKRIFIRDIKQISNTKNPVAAHALSFDRLEIIYGSHQTEIISPKDKEQFINLVTSKNSYIETK</sequence>
<feature type="transmembrane region" description="Helical" evidence="1">
    <location>
        <begin position="36"/>
        <end position="53"/>
    </location>
</feature>
<name>A0A161T8Z1_BACCE</name>
<organism evidence="3 4">
    <name type="scientific">Bacillus cereus</name>
    <dbReference type="NCBI Taxonomy" id="1396"/>
    <lineage>
        <taxon>Bacteria</taxon>
        <taxon>Bacillati</taxon>
        <taxon>Bacillota</taxon>
        <taxon>Bacilli</taxon>
        <taxon>Bacillales</taxon>
        <taxon>Bacillaceae</taxon>
        <taxon>Bacillus</taxon>
        <taxon>Bacillus cereus group</taxon>
    </lineage>
</organism>
<evidence type="ECO:0000313" key="4">
    <source>
        <dbReference type="Proteomes" id="UP000076482"/>
    </source>
</evidence>
<protein>
    <submittedName>
        <fullName evidence="3">Putative lipoprotein</fullName>
    </submittedName>
</protein>
<dbReference type="Pfam" id="PF06713">
    <property type="entry name" value="bPH_4"/>
    <property type="match status" value="1"/>
</dbReference>
<feature type="domain" description="Uncharacterized protein YyaB-like PH" evidence="2">
    <location>
        <begin position="78"/>
        <end position="151"/>
    </location>
</feature>